<sequence length="107" mass="11711">MLMMQTLNILEIDGESSALPDFVDRGECPMAQRKGQGRGSTTQSSSVPLGSRIARVYATAVISVNWESSRVVMPPCYSWICIHAILLLVGSYAFPGRVITGEYRLSN</sequence>
<comment type="caution">
    <text evidence="1">The sequence shown here is derived from an EMBL/GenBank/DDBJ whole genome shotgun (WGS) entry which is preliminary data.</text>
</comment>
<dbReference type="AlphaFoldDB" id="A0ABD0YLL9"/>
<protein>
    <submittedName>
        <fullName evidence="1">Uncharacterized protein</fullName>
    </submittedName>
</protein>
<proteinExistence type="predicted"/>
<dbReference type="EMBL" id="JBFDAA010000005">
    <property type="protein sequence ID" value="KAL1132166.1"/>
    <property type="molecule type" value="Genomic_DNA"/>
</dbReference>
<dbReference type="Proteomes" id="UP001558652">
    <property type="component" value="Unassembled WGS sequence"/>
</dbReference>
<evidence type="ECO:0000313" key="2">
    <source>
        <dbReference type="Proteomes" id="UP001558652"/>
    </source>
</evidence>
<gene>
    <name evidence="1" type="ORF">AAG570_010123</name>
</gene>
<reference evidence="1 2" key="1">
    <citation type="submission" date="2024-07" db="EMBL/GenBank/DDBJ databases">
        <title>Chromosome-level genome assembly of the water stick insect Ranatra chinensis (Heteroptera: Nepidae).</title>
        <authorList>
            <person name="Liu X."/>
        </authorList>
    </citation>
    <scope>NUCLEOTIDE SEQUENCE [LARGE SCALE GENOMIC DNA]</scope>
    <source>
        <strain evidence="1">Cailab_2021Rc</strain>
        <tissue evidence="1">Muscle</tissue>
    </source>
</reference>
<accession>A0ABD0YLL9</accession>
<evidence type="ECO:0000313" key="1">
    <source>
        <dbReference type="EMBL" id="KAL1132166.1"/>
    </source>
</evidence>
<name>A0ABD0YLL9_9HEMI</name>
<keyword evidence="2" id="KW-1185">Reference proteome</keyword>
<organism evidence="1 2">
    <name type="scientific">Ranatra chinensis</name>
    <dbReference type="NCBI Taxonomy" id="642074"/>
    <lineage>
        <taxon>Eukaryota</taxon>
        <taxon>Metazoa</taxon>
        <taxon>Ecdysozoa</taxon>
        <taxon>Arthropoda</taxon>
        <taxon>Hexapoda</taxon>
        <taxon>Insecta</taxon>
        <taxon>Pterygota</taxon>
        <taxon>Neoptera</taxon>
        <taxon>Paraneoptera</taxon>
        <taxon>Hemiptera</taxon>
        <taxon>Heteroptera</taxon>
        <taxon>Panheteroptera</taxon>
        <taxon>Nepomorpha</taxon>
        <taxon>Nepidae</taxon>
        <taxon>Ranatrinae</taxon>
        <taxon>Ranatra</taxon>
    </lineage>
</organism>